<reference evidence="5" key="2">
    <citation type="submission" date="2022-10" db="EMBL/GenBank/DDBJ databases">
        <authorList>
            <consortium name="ENA_rothamsted_submissions"/>
            <consortium name="culmorum"/>
            <person name="King R."/>
        </authorList>
    </citation>
    <scope>NUCLEOTIDE SEQUENCE</scope>
</reference>
<keyword evidence="2" id="KW-0175">Coiled coil</keyword>
<evidence type="ECO:0000313" key="6">
    <source>
        <dbReference type="Proteomes" id="UP001153714"/>
    </source>
</evidence>
<feature type="region of interest" description="Disordered" evidence="3">
    <location>
        <begin position="404"/>
        <end position="539"/>
    </location>
</feature>
<organism evidence="5 6">
    <name type="scientific">Diatraea saccharalis</name>
    <name type="common">sugarcane borer</name>
    <dbReference type="NCBI Taxonomy" id="40085"/>
    <lineage>
        <taxon>Eukaryota</taxon>
        <taxon>Metazoa</taxon>
        <taxon>Ecdysozoa</taxon>
        <taxon>Arthropoda</taxon>
        <taxon>Hexapoda</taxon>
        <taxon>Insecta</taxon>
        <taxon>Pterygota</taxon>
        <taxon>Neoptera</taxon>
        <taxon>Endopterygota</taxon>
        <taxon>Lepidoptera</taxon>
        <taxon>Glossata</taxon>
        <taxon>Ditrysia</taxon>
        <taxon>Pyraloidea</taxon>
        <taxon>Crambidae</taxon>
        <taxon>Crambinae</taxon>
        <taxon>Diatraea</taxon>
    </lineage>
</organism>
<feature type="coiled-coil region" evidence="2">
    <location>
        <begin position="209"/>
        <end position="236"/>
    </location>
</feature>
<protein>
    <recommendedName>
        <fullName evidence="4">DH domain-containing protein</fullName>
    </recommendedName>
</protein>
<keyword evidence="6" id="KW-1185">Reference proteome</keyword>
<keyword evidence="1" id="KW-0344">Guanine-nucleotide releasing factor</keyword>
<dbReference type="GO" id="GO:0005085">
    <property type="term" value="F:guanyl-nucleotide exchange factor activity"/>
    <property type="evidence" value="ECO:0007669"/>
    <property type="project" value="UniProtKB-KW"/>
</dbReference>
<feature type="compositionally biased region" description="Polar residues" evidence="3">
    <location>
        <begin position="520"/>
        <end position="533"/>
    </location>
</feature>
<feature type="compositionally biased region" description="Basic and acidic residues" evidence="3">
    <location>
        <begin position="455"/>
        <end position="467"/>
    </location>
</feature>
<evidence type="ECO:0000259" key="4">
    <source>
        <dbReference type="PROSITE" id="PS50010"/>
    </source>
</evidence>
<evidence type="ECO:0000313" key="5">
    <source>
        <dbReference type="EMBL" id="CAG9793605.1"/>
    </source>
</evidence>
<dbReference type="Proteomes" id="UP001153714">
    <property type="component" value="Chromosome 5"/>
</dbReference>
<feature type="compositionally biased region" description="Low complexity" evidence="3">
    <location>
        <begin position="404"/>
        <end position="417"/>
    </location>
</feature>
<dbReference type="PANTHER" id="PTHR12877:SF15">
    <property type="entry name" value="RHO GUANINE NUCLEOTIDE EXCHANGE FACTOR 17"/>
    <property type="match status" value="1"/>
</dbReference>
<reference evidence="5" key="1">
    <citation type="submission" date="2021-12" db="EMBL/GenBank/DDBJ databases">
        <authorList>
            <person name="King R."/>
        </authorList>
    </citation>
    <scope>NUCLEOTIDE SEQUENCE</scope>
</reference>
<dbReference type="Pfam" id="PF19057">
    <property type="entry name" value="PH_19"/>
    <property type="match status" value="1"/>
</dbReference>
<evidence type="ECO:0000256" key="3">
    <source>
        <dbReference type="SAM" id="MobiDB-lite"/>
    </source>
</evidence>
<dbReference type="InterPro" id="IPR035899">
    <property type="entry name" value="DBL_dom_sf"/>
</dbReference>
<dbReference type="PANTHER" id="PTHR12877">
    <property type="entry name" value="RHO GUANINE NUCLEOTIDE EXCHANGE FACTOR"/>
    <property type="match status" value="1"/>
</dbReference>
<gene>
    <name evidence="5" type="ORF">DIATSA_LOCUS11029</name>
</gene>
<evidence type="ECO:0000256" key="2">
    <source>
        <dbReference type="SAM" id="Coils"/>
    </source>
</evidence>
<dbReference type="Pfam" id="PF00621">
    <property type="entry name" value="RhoGEF"/>
    <property type="match status" value="1"/>
</dbReference>
<dbReference type="EMBL" id="OU893336">
    <property type="protein sequence ID" value="CAG9793605.1"/>
    <property type="molecule type" value="Genomic_DNA"/>
</dbReference>
<accession>A0A9N9RBL8</accession>
<feature type="compositionally biased region" description="Low complexity" evidence="3">
    <location>
        <begin position="479"/>
        <end position="492"/>
    </location>
</feature>
<proteinExistence type="predicted"/>
<sequence length="595" mass="63742">MVMDTYMSFINNLRRARETIKAAASSRPAFARFLEAMARDHKGKLSLDNLLIKPVQKFPSYKLLIQRLIKHTDQSHPDHKLLLEAQKEIHELLELINCTERESVELEAQQAALRDLEALVEGLSGFAQADRTFIRYEPVTMPAASQGPNVLKDRALFLFSDTLLITSVKRRTGTIKKPIPTYQSNIASLMEGTKHKLLMRIPLADLEIVKAKDENLRRVMQEVETLTQDVATLTRISEQVAALHAPHAALEEAVRDLLAAAARQLADRHASDTQLCCMELSVGTANGPENLTIIFQKPEKRSSWEELINETKQKLCVLGGERPAPEFLSPVPIRKTRAGLQFTCAAPTTPPPGAPPDVWVCNSDGYVGQVCVLSLCPRPQVSSCNGVCNARILCVACVPPLPPTTNASSSSNNSSSTKPGISISDPNDSCKNIRLDSSSSSDDEDEGSSASSSAEPDRRGEEKRAEGARAGSGAGPGAAGALTPAHAKSLSAPAPPPPLHPVTKSSSNPAVDKHMGIATGTLSSPASRQSSEDASGVGAGAGTGAGAGASMWLGTEDGCIHVYSCLDSIRLKKNKLKMQHTAPVHSIVSVPLSYI</sequence>
<dbReference type="InterPro" id="IPR000219">
    <property type="entry name" value="DH_dom"/>
</dbReference>
<dbReference type="OrthoDB" id="4066896at2759"/>
<dbReference type="Gene3D" id="2.30.29.30">
    <property type="entry name" value="Pleckstrin-homology domain (PH domain)/Phosphotyrosine-binding domain (PTB)"/>
    <property type="match status" value="1"/>
</dbReference>
<evidence type="ECO:0000256" key="1">
    <source>
        <dbReference type="ARBA" id="ARBA00022658"/>
    </source>
</evidence>
<dbReference type="PROSITE" id="PS50010">
    <property type="entry name" value="DH_2"/>
    <property type="match status" value="1"/>
</dbReference>
<dbReference type="InterPro" id="IPR039919">
    <property type="entry name" value="ARHGEF10/ARHGEF17"/>
</dbReference>
<dbReference type="InterPro" id="IPR011993">
    <property type="entry name" value="PH-like_dom_sf"/>
</dbReference>
<dbReference type="GO" id="GO:0030036">
    <property type="term" value="P:actin cytoskeleton organization"/>
    <property type="evidence" value="ECO:0007669"/>
    <property type="project" value="TreeGrafter"/>
</dbReference>
<dbReference type="AlphaFoldDB" id="A0A9N9RBL8"/>
<dbReference type="Gene3D" id="1.20.900.10">
    <property type="entry name" value="Dbl homology (DH) domain"/>
    <property type="match status" value="1"/>
</dbReference>
<dbReference type="SUPFAM" id="SSF48065">
    <property type="entry name" value="DBL homology domain (DH-domain)"/>
    <property type="match status" value="1"/>
</dbReference>
<name>A0A9N9RBL8_9NEOP</name>
<feature type="domain" description="DH" evidence="4">
    <location>
        <begin position="1"/>
        <end position="99"/>
    </location>
</feature>
<feature type="coiled-coil region" evidence="2">
    <location>
        <begin position="82"/>
        <end position="116"/>
    </location>
</feature>